<dbReference type="InterPro" id="IPR003018">
    <property type="entry name" value="GAF"/>
</dbReference>
<evidence type="ECO:0000313" key="6">
    <source>
        <dbReference type="Proteomes" id="UP000036959"/>
    </source>
</evidence>
<dbReference type="InterPro" id="IPR013655">
    <property type="entry name" value="PAS_fold_3"/>
</dbReference>
<dbReference type="NCBIfam" id="TIGR00254">
    <property type="entry name" value="GGDEF"/>
    <property type="match status" value="1"/>
</dbReference>
<keyword evidence="6" id="KW-1185">Reference proteome</keyword>
<dbReference type="PANTHER" id="PTHR44757">
    <property type="entry name" value="DIGUANYLATE CYCLASE DGCP"/>
    <property type="match status" value="1"/>
</dbReference>
<feature type="domain" description="GGDEF" evidence="4">
    <location>
        <begin position="483"/>
        <end position="617"/>
    </location>
</feature>
<dbReference type="InterPro" id="IPR052155">
    <property type="entry name" value="Biofilm_reg_signaling"/>
</dbReference>
<dbReference type="GO" id="GO:0003824">
    <property type="term" value="F:catalytic activity"/>
    <property type="evidence" value="ECO:0007669"/>
    <property type="project" value="UniProtKB-ARBA"/>
</dbReference>
<evidence type="ECO:0000259" key="4">
    <source>
        <dbReference type="PROSITE" id="PS50887"/>
    </source>
</evidence>
<comment type="caution">
    <text evidence="5">The sequence shown here is derived from an EMBL/GenBank/DDBJ whole genome shotgun (WGS) entry which is preliminary data.</text>
</comment>
<dbReference type="InterPro" id="IPR000160">
    <property type="entry name" value="GGDEF_dom"/>
</dbReference>
<dbReference type="FunFam" id="3.30.70.270:FF:000001">
    <property type="entry name" value="Diguanylate cyclase domain protein"/>
    <property type="match status" value="1"/>
</dbReference>
<dbReference type="Gene3D" id="3.30.450.40">
    <property type="match status" value="1"/>
</dbReference>
<feature type="domain" description="PAS" evidence="2">
    <location>
        <begin position="184"/>
        <end position="226"/>
    </location>
</feature>
<dbReference type="InterPro" id="IPR043128">
    <property type="entry name" value="Rev_trsase/Diguanyl_cyclase"/>
</dbReference>
<dbReference type="PROSITE" id="PS50887">
    <property type="entry name" value="GGDEF"/>
    <property type="match status" value="1"/>
</dbReference>
<dbReference type="InterPro" id="IPR029016">
    <property type="entry name" value="GAF-like_dom_sf"/>
</dbReference>
<dbReference type="Gene3D" id="3.30.70.270">
    <property type="match status" value="1"/>
</dbReference>
<dbReference type="SMART" id="SM00267">
    <property type="entry name" value="GGDEF"/>
    <property type="match status" value="1"/>
</dbReference>
<organism evidence="5 6">
    <name type="scientific">Candidatus Burkholderia verschuerenii</name>
    <dbReference type="NCBI Taxonomy" id="242163"/>
    <lineage>
        <taxon>Bacteria</taxon>
        <taxon>Pseudomonadati</taxon>
        <taxon>Pseudomonadota</taxon>
        <taxon>Betaproteobacteria</taxon>
        <taxon>Burkholderiales</taxon>
        <taxon>Burkholderiaceae</taxon>
        <taxon>Burkholderia</taxon>
    </lineage>
</organism>
<dbReference type="Pfam" id="PF01590">
    <property type="entry name" value="GAF"/>
    <property type="match status" value="1"/>
</dbReference>
<dbReference type="SMART" id="SM00091">
    <property type="entry name" value="PAS"/>
    <property type="match status" value="2"/>
</dbReference>
<protein>
    <submittedName>
        <fullName evidence="5">Diguanylate cyclase/phosphodiesterase (GGDEF &amp; EAL domain) with PAS/PAC sensor(S)</fullName>
    </submittedName>
</protein>
<evidence type="ECO:0000256" key="1">
    <source>
        <dbReference type="SAM" id="MobiDB-lite"/>
    </source>
</evidence>
<dbReference type="SUPFAM" id="SSF55073">
    <property type="entry name" value="Nucleotide cyclase"/>
    <property type="match status" value="1"/>
</dbReference>
<dbReference type="PANTHER" id="PTHR44757:SF2">
    <property type="entry name" value="BIOFILM ARCHITECTURE MAINTENANCE PROTEIN MBAA"/>
    <property type="match status" value="1"/>
</dbReference>
<sequence>MKNWQVAPFPANEDKRLRLLRSLELLDTPSEEVFDRVTRVAAEMLQAPIALVSLVDAQRQWFKSRVGVDVCETLRDASFCAHSVHSGRLLVVEDTHRDLRFADNPLVTGAPFIRFYAGVPLRSSEGLVLGTLCVIDSKPRTLSASAQSALCDLAATIERELIQREFARVSRVVQEVDRRKLLLSESRFHTIFHETPTGAAIVDLDGHFVEVNPKLCEITGYTADDLRRMTFQQITEEADLDADLQLVGDLLAGRCKTYSLEKRYRRRDGGLVWVDLSVALIRDDKGRPLHFVSVMQDISSRKQSEQVLRDYQQELERRVLERTSELTSSRAALQTITDNLPVLISHVDETLRYRFNNQTYREIFGVDPGALRGKSVRETLGEKSYSCCQPSLLRALAGERVTLEEVVYNAAPDRIWKATYVPELQRGEVVGLYIMSQDITDSKHRENAMRSEVMRDMLTGLPNRRALQEQLALAVDAAHTEDAPFALFFMDLDGFKNVNDDYGHDVGDDLLRQVAQRLKKITRADDLVCRLAGDEFVLLVRGVSSSSACSRIAQDICRSVGRAFELGATRAQIGASVGIATCPPGSRVCPDTILSDADRAMYEAKRKGRNGFRFATLSKGAPRPRSTTCPPTKAAKPIRPNASRLRSRARCTRSIPSSAALRPSDPSCRCRRAR</sequence>
<proteinExistence type="predicted"/>
<dbReference type="InterPro" id="IPR013656">
    <property type="entry name" value="PAS_4"/>
</dbReference>
<dbReference type="PROSITE" id="PS50112">
    <property type="entry name" value="PAS"/>
    <property type="match status" value="1"/>
</dbReference>
<dbReference type="RefSeq" id="WP_232316399.1">
    <property type="nucleotide sequence ID" value="NZ_LFJJ01000016.1"/>
</dbReference>
<dbReference type="AlphaFoldDB" id="A0A0L0MI31"/>
<gene>
    <name evidence="5" type="ORF">BVER_06089c</name>
</gene>
<dbReference type="CDD" id="cd01949">
    <property type="entry name" value="GGDEF"/>
    <property type="match status" value="1"/>
</dbReference>
<dbReference type="SUPFAM" id="SSF55785">
    <property type="entry name" value="PYP-like sensor domain (PAS domain)"/>
    <property type="match status" value="2"/>
</dbReference>
<evidence type="ECO:0000313" key="5">
    <source>
        <dbReference type="EMBL" id="KND61604.1"/>
    </source>
</evidence>
<dbReference type="PATRIC" id="fig|242163.4.peg.1857"/>
<dbReference type="PROSITE" id="PS50113">
    <property type="entry name" value="PAC"/>
    <property type="match status" value="1"/>
</dbReference>
<dbReference type="Pfam" id="PF08447">
    <property type="entry name" value="PAS_3"/>
    <property type="match status" value="1"/>
</dbReference>
<accession>A0A0L0MI31</accession>
<dbReference type="Gene3D" id="3.30.450.20">
    <property type="entry name" value="PAS domain"/>
    <property type="match status" value="2"/>
</dbReference>
<evidence type="ECO:0000259" key="2">
    <source>
        <dbReference type="PROSITE" id="PS50112"/>
    </source>
</evidence>
<dbReference type="SMART" id="SM00065">
    <property type="entry name" value="GAF"/>
    <property type="match status" value="1"/>
</dbReference>
<dbReference type="SMART" id="SM00086">
    <property type="entry name" value="PAC"/>
    <property type="match status" value="1"/>
</dbReference>
<dbReference type="InterPro" id="IPR035965">
    <property type="entry name" value="PAS-like_dom_sf"/>
</dbReference>
<dbReference type="InterPro" id="IPR001610">
    <property type="entry name" value="PAC"/>
</dbReference>
<evidence type="ECO:0000259" key="3">
    <source>
        <dbReference type="PROSITE" id="PS50113"/>
    </source>
</evidence>
<dbReference type="Pfam" id="PF08448">
    <property type="entry name" value="PAS_4"/>
    <property type="match status" value="1"/>
</dbReference>
<reference evidence="6" key="1">
    <citation type="submission" date="2015-06" db="EMBL/GenBank/DDBJ databases">
        <title>Comparative genomics of Burkholderia leaf nodule symbionts.</title>
        <authorList>
            <person name="Carlier A."/>
            <person name="Eberl L."/>
            <person name="Pinto-Carbo M."/>
        </authorList>
    </citation>
    <scope>NUCLEOTIDE SEQUENCE [LARGE SCALE GENOMIC DNA]</scope>
    <source>
        <strain evidence="6">UZHbot4</strain>
    </source>
</reference>
<feature type="domain" description="PAC" evidence="3">
    <location>
        <begin position="258"/>
        <end position="310"/>
    </location>
</feature>
<name>A0A0L0MI31_9BURK</name>
<dbReference type="EMBL" id="LFJJ01000016">
    <property type="protein sequence ID" value="KND61604.1"/>
    <property type="molecule type" value="Genomic_DNA"/>
</dbReference>
<dbReference type="CDD" id="cd00130">
    <property type="entry name" value="PAS"/>
    <property type="match status" value="1"/>
</dbReference>
<dbReference type="SUPFAM" id="SSF55781">
    <property type="entry name" value="GAF domain-like"/>
    <property type="match status" value="1"/>
</dbReference>
<dbReference type="InterPro" id="IPR000700">
    <property type="entry name" value="PAS-assoc_C"/>
</dbReference>
<dbReference type="Proteomes" id="UP000036959">
    <property type="component" value="Unassembled WGS sequence"/>
</dbReference>
<dbReference type="NCBIfam" id="TIGR00229">
    <property type="entry name" value="sensory_box"/>
    <property type="match status" value="2"/>
</dbReference>
<feature type="region of interest" description="Disordered" evidence="1">
    <location>
        <begin position="620"/>
        <end position="674"/>
    </location>
</feature>
<dbReference type="InterPro" id="IPR029787">
    <property type="entry name" value="Nucleotide_cyclase"/>
</dbReference>
<dbReference type="InterPro" id="IPR000014">
    <property type="entry name" value="PAS"/>
</dbReference>
<dbReference type="Pfam" id="PF00990">
    <property type="entry name" value="GGDEF"/>
    <property type="match status" value="1"/>
</dbReference>